<dbReference type="Pfam" id="PF00959">
    <property type="entry name" value="Phage_lysozyme"/>
    <property type="match status" value="1"/>
</dbReference>
<gene>
    <name evidence="5" type="ORF">GCM10007388_01580</name>
</gene>
<feature type="region of interest" description="Disordered" evidence="4">
    <location>
        <begin position="1"/>
        <end position="21"/>
    </location>
</feature>
<keyword evidence="3" id="KW-0378">Hydrolase</keyword>
<proteinExistence type="inferred from homology"/>
<dbReference type="InterPro" id="IPR023347">
    <property type="entry name" value="Lysozyme_dom_sf"/>
</dbReference>
<dbReference type="InterPro" id="IPR051018">
    <property type="entry name" value="Bacteriophage_GH24"/>
</dbReference>
<name>A0AA87Y493_9BURK</name>
<feature type="region of interest" description="Disordered" evidence="4">
    <location>
        <begin position="161"/>
        <end position="185"/>
    </location>
</feature>
<dbReference type="GO" id="GO:0009253">
    <property type="term" value="P:peptidoglycan catabolic process"/>
    <property type="evidence" value="ECO:0007669"/>
    <property type="project" value="InterPro"/>
</dbReference>
<accession>A0AA87Y493</accession>
<dbReference type="GO" id="GO:0031640">
    <property type="term" value="P:killing of cells of another organism"/>
    <property type="evidence" value="ECO:0007669"/>
    <property type="project" value="UniProtKB-KW"/>
</dbReference>
<evidence type="ECO:0000256" key="3">
    <source>
        <dbReference type="RuleBase" id="RU003788"/>
    </source>
</evidence>
<dbReference type="Proteomes" id="UP000619512">
    <property type="component" value="Unassembled WGS sequence"/>
</dbReference>
<feature type="compositionally biased region" description="Polar residues" evidence="4">
    <location>
        <begin position="1"/>
        <end position="14"/>
    </location>
</feature>
<reference evidence="5" key="1">
    <citation type="journal article" date="2014" name="Int. J. Syst. Evol. Microbiol.">
        <title>Complete genome sequence of Corynebacterium casei LMG S-19264T (=DSM 44701T), isolated from a smear-ripened cheese.</title>
        <authorList>
            <consortium name="US DOE Joint Genome Institute (JGI-PGF)"/>
            <person name="Walter F."/>
            <person name="Albersmeier A."/>
            <person name="Kalinowski J."/>
            <person name="Ruckert C."/>
        </authorList>
    </citation>
    <scope>NUCLEOTIDE SEQUENCE</scope>
    <source>
        <strain evidence="5">KCTC 12344</strain>
    </source>
</reference>
<dbReference type="SUPFAM" id="SSF53955">
    <property type="entry name" value="Lysozyme-like"/>
    <property type="match status" value="1"/>
</dbReference>
<sequence length="185" mass="20444">MASLKRTSVTSPNAGMTMSSMARARMRATEKVMLRYYNDMGKRKGNCTWGIGFYAHKGICSEDELARMVDAASVDIEYGKRIAEAERRIKLKVRVALTQDQFDGLVSFTYNTTNVANQPVYDALNGKNFPRAAQIMSDSVYVRLKGKKKLASGLVARRAEESAPFHAVKTNAAASSKQEEVHGPN</sequence>
<dbReference type="EC" id="3.2.1.17" evidence="3"/>
<dbReference type="InterPro" id="IPR023346">
    <property type="entry name" value="Lysozyme-like_dom_sf"/>
</dbReference>
<keyword evidence="1 3" id="KW-0929">Antimicrobial</keyword>
<organism evidence="5 6">
    <name type="scientific">Pseudoduganella plicata</name>
    <dbReference type="NCBI Taxonomy" id="321984"/>
    <lineage>
        <taxon>Bacteria</taxon>
        <taxon>Pseudomonadati</taxon>
        <taxon>Pseudomonadota</taxon>
        <taxon>Betaproteobacteria</taxon>
        <taxon>Burkholderiales</taxon>
        <taxon>Oxalobacteraceae</taxon>
        <taxon>Telluria group</taxon>
        <taxon>Pseudoduganella</taxon>
    </lineage>
</organism>
<comment type="catalytic activity">
    <reaction evidence="3">
        <text>Hydrolysis of (1-&gt;4)-beta-linkages between N-acetylmuramic acid and N-acetyl-D-glucosamine residues in a peptidoglycan and between N-acetyl-D-glucosamine residues in chitodextrins.</text>
        <dbReference type="EC" id="3.2.1.17"/>
    </reaction>
</comment>
<dbReference type="GO" id="GO:0003796">
    <property type="term" value="F:lysozyme activity"/>
    <property type="evidence" value="ECO:0007669"/>
    <property type="project" value="UniProtKB-EC"/>
</dbReference>
<comment type="caution">
    <text evidence="5">The sequence shown here is derived from an EMBL/GenBank/DDBJ whole genome shotgun (WGS) entry which is preliminary data.</text>
</comment>
<evidence type="ECO:0000256" key="1">
    <source>
        <dbReference type="ARBA" id="ARBA00022529"/>
    </source>
</evidence>
<reference evidence="5" key="2">
    <citation type="submission" date="2022-12" db="EMBL/GenBank/DDBJ databases">
        <authorList>
            <person name="Sun Q."/>
            <person name="Kim S."/>
        </authorList>
    </citation>
    <scope>NUCLEOTIDE SEQUENCE</scope>
    <source>
        <strain evidence="5">KCTC 12344</strain>
    </source>
</reference>
<keyword evidence="3" id="KW-0326">Glycosidase</keyword>
<dbReference type="PANTHER" id="PTHR38107:SF3">
    <property type="entry name" value="LYSOZYME RRRD-RELATED"/>
    <property type="match status" value="1"/>
</dbReference>
<dbReference type="EMBL" id="BMWW01000001">
    <property type="protein sequence ID" value="GGY73188.1"/>
    <property type="molecule type" value="Genomic_DNA"/>
</dbReference>
<keyword evidence="2 3" id="KW-0081">Bacteriolytic enzyme</keyword>
<evidence type="ECO:0000313" key="6">
    <source>
        <dbReference type="Proteomes" id="UP000619512"/>
    </source>
</evidence>
<protein>
    <recommendedName>
        <fullName evidence="3">Lysozyme</fullName>
        <ecNumber evidence="3">3.2.1.17</ecNumber>
    </recommendedName>
</protein>
<evidence type="ECO:0000256" key="4">
    <source>
        <dbReference type="SAM" id="MobiDB-lite"/>
    </source>
</evidence>
<dbReference type="AlphaFoldDB" id="A0AA87Y493"/>
<evidence type="ECO:0000256" key="2">
    <source>
        <dbReference type="ARBA" id="ARBA00022638"/>
    </source>
</evidence>
<comment type="similarity">
    <text evidence="3">Belongs to the glycosyl hydrolase 24 family.</text>
</comment>
<dbReference type="InterPro" id="IPR002196">
    <property type="entry name" value="Glyco_hydro_24"/>
</dbReference>
<dbReference type="GO" id="GO:0042742">
    <property type="term" value="P:defense response to bacterium"/>
    <property type="evidence" value="ECO:0007669"/>
    <property type="project" value="UniProtKB-KW"/>
</dbReference>
<dbReference type="Gene3D" id="1.10.530.40">
    <property type="match status" value="1"/>
</dbReference>
<dbReference type="PANTHER" id="PTHR38107">
    <property type="match status" value="1"/>
</dbReference>
<dbReference type="GO" id="GO:0016998">
    <property type="term" value="P:cell wall macromolecule catabolic process"/>
    <property type="evidence" value="ECO:0007669"/>
    <property type="project" value="InterPro"/>
</dbReference>
<evidence type="ECO:0000313" key="5">
    <source>
        <dbReference type="EMBL" id="GGY73188.1"/>
    </source>
</evidence>